<evidence type="ECO:0000313" key="3">
    <source>
        <dbReference type="EMBL" id="ACL64219.1"/>
    </source>
</evidence>
<dbReference type="KEGG" id="acp:A2cp1_0867"/>
<keyword evidence="2" id="KW-0812">Transmembrane</keyword>
<keyword evidence="2" id="KW-0472">Membrane</keyword>
<dbReference type="AlphaFoldDB" id="B8JDX4"/>
<organism evidence="3 4">
    <name type="scientific">Anaeromyxobacter dehalogenans (strain ATCC BAA-258 / DSM 21875 / 2CP-1)</name>
    <dbReference type="NCBI Taxonomy" id="455488"/>
    <lineage>
        <taxon>Bacteria</taxon>
        <taxon>Pseudomonadati</taxon>
        <taxon>Myxococcota</taxon>
        <taxon>Myxococcia</taxon>
        <taxon>Myxococcales</taxon>
        <taxon>Cystobacterineae</taxon>
        <taxon>Anaeromyxobacteraceae</taxon>
        <taxon>Anaeromyxobacter</taxon>
    </lineage>
</organism>
<accession>B8JDX4</accession>
<dbReference type="Proteomes" id="UP000007089">
    <property type="component" value="Chromosome"/>
</dbReference>
<dbReference type="HOGENOM" id="CLU_1259280_0_0_7"/>
<keyword evidence="4" id="KW-1185">Reference proteome</keyword>
<name>B8JDX4_ANAD2</name>
<evidence type="ECO:0000256" key="1">
    <source>
        <dbReference type="SAM" id="MobiDB-lite"/>
    </source>
</evidence>
<evidence type="ECO:0000256" key="2">
    <source>
        <dbReference type="SAM" id="Phobius"/>
    </source>
</evidence>
<protein>
    <submittedName>
        <fullName evidence="3">Uncharacterized protein</fullName>
    </submittedName>
</protein>
<keyword evidence="2" id="KW-1133">Transmembrane helix</keyword>
<gene>
    <name evidence="3" type="ordered locus">A2cp1_0867</name>
</gene>
<dbReference type="EMBL" id="CP001359">
    <property type="protein sequence ID" value="ACL64219.1"/>
    <property type="molecule type" value="Genomic_DNA"/>
</dbReference>
<sequence>MPSDRIEFGSVLAKEGSDKKVWLIVIPLIVLVAAGVVWAAATVSKADTYRTEAERSQAQVSELQKTIEERDKLLTQARADEGLLTSSGQAAALLFADPKAKEPTESGIVVAMPDQKAVRVILYGLVAPPQGEEYVVAARAKDGTRKPLGRVVPSADGNGFLLAKDVPEGTVRVDLVLAQAGAKELAEATPRVSARHPTSASERGILVEQPAAAVQARRGRR</sequence>
<feature type="region of interest" description="Disordered" evidence="1">
    <location>
        <begin position="188"/>
        <end position="221"/>
    </location>
</feature>
<proteinExistence type="predicted"/>
<reference evidence="3" key="1">
    <citation type="submission" date="2009-01" db="EMBL/GenBank/DDBJ databases">
        <title>Complete sequence of Anaeromyxobacter dehalogenans 2CP-1.</title>
        <authorList>
            <consortium name="US DOE Joint Genome Institute"/>
            <person name="Lucas S."/>
            <person name="Copeland A."/>
            <person name="Lapidus A."/>
            <person name="Glavina del Rio T."/>
            <person name="Dalin E."/>
            <person name="Tice H."/>
            <person name="Bruce D."/>
            <person name="Goodwin L."/>
            <person name="Pitluck S."/>
            <person name="Saunders E."/>
            <person name="Brettin T."/>
            <person name="Detter J.C."/>
            <person name="Han C."/>
            <person name="Larimer F."/>
            <person name="Land M."/>
            <person name="Hauser L."/>
            <person name="Kyrpides N."/>
            <person name="Ovchinnikova G."/>
            <person name="Beliaev A.S."/>
            <person name="Richardson P."/>
        </authorList>
    </citation>
    <scope>NUCLEOTIDE SEQUENCE</scope>
    <source>
        <strain evidence="3">2CP-1</strain>
    </source>
</reference>
<evidence type="ECO:0000313" key="4">
    <source>
        <dbReference type="Proteomes" id="UP000007089"/>
    </source>
</evidence>
<dbReference type="RefSeq" id="WP_012632226.1">
    <property type="nucleotide sequence ID" value="NC_011891.1"/>
</dbReference>
<feature type="transmembrane region" description="Helical" evidence="2">
    <location>
        <begin position="21"/>
        <end position="41"/>
    </location>
</feature>